<dbReference type="SMART" id="SM00916">
    <property type="entry name" value="L51_S25_CI-B8"/>
    <property type="match status" value="1"/>
</dbReference>
<comment type="caution">
    <text evidence="11">The sequence shown here is derived from an EMBL/GenBank/DDBJ whole genome shotgun (WGS) entry which is preliminary data.</text>
</comment>
<evidence type="ECO:0000256" key="7">
    <source>
        <dbReference type="ARBA" id="ARBA00022982"/>
    </source>
</evidence>
<keyword evidence="12" id="KW-1185">Reference proteome</keyword>
<keyword evidence="9" id="KW-0472">Membrane</keyword>
<sequence>MSAFSKAFSPALREVRILCSQTGAASAGTRQFILSKYSLIKQHNPDLPVLIREASGTPARVFARFEMGEEMHVELDNLSAQDVESKVGSLLGRSLSQS</sequence>
<dbReference type="SUPFAM" id="SSF52833">
    <property type="entry name" value="Thioredoxin-like"/>
    <property type="match status" value="1"/>
</dbReference>
<comment type="subcellular location">
    <subcellularLocation>
        <location evidence="2">Mitochondrion inner membrane</location>
        <topology evidence="2">Peripheral membrane protein</topology>
        <orientation evidence="2">Matrix side</orientation>
    </subcellularLocation>
</comment>
<evidence type="ECO:0000256" key="3">
    <source>
        <dbReference type="ARBA" id="ARBA00008939"/>
    </source>
</evidence>
<dbReference type="Proteomes" id="UP001222325">
    <property type="component" value="Unassembled WGS sequence"/>
</dbReference>
<keyword evidence="8" id="KW-0496">Mitochondrion</keyword>
<keyword evidence="5" id="KW-0679">Respiratory chain</keyword>
<evidence type="ECO:0000313" key="11">
    <source>
        <dbReference type="EMBL" id="KAJ7100653.1"/>
    </source>
</evidence>
<evidence type="ECO:0000256" key="1">
    <source>
        <dbReference type="ARBA" id="ARBA00003195"/>
    </source>
</evidence>
<dbReference type="AlphaFoldDB" id="A0AAD6XUE6"/>
<reference evidence="11" key="1">
    <citation type="submission" date="2023-03" db="EMBL/GenBank/DDBJ databases">
        <title>Massive genome expansion in bonnet fungi (Mycena s.s.) driven by repeated elements and novel gene families across ecological guilds.</title>
        <authorList>
            <consortium name="Lawrence Berkeley National Laboratory"/>
            <person name="Harder C.B."/>
            <person name="Miyauchi S."/>
            <person name="Viragh M."/>
            <person name="Kuo A."/>
            <person name="Thoen E."/>
            <person name="Andreopoulos B."/>
            <person name="Lu D."/>
            <person name="Skrede I."/>
            <person name="Drula E."/>
            <person name="Henrissat B."/>
            <person name="Morin E."/>
            <person name="Kohler A."/>
            <person name="Barry K."/>
            <person name="LaButti K."/>
            <person name="Morin E."/>
            <person name="Salamov A."/>
            <person name="Lipzen A."/>
            <person name="Mereny Z."/>
            <person name="Hegedus B."/>
            <person name="Baldrian P."/>
            <person name="Stursova M."/>
            <person name="Weitz H."/>
            <person name="Taylor A."/>
            <person name="Grigoriev I.V."/>
            <person name="Nagy L.G."/>
            <person name="Martin F."/>
            <person name="Kauserud H."/>
        </authorList>
    </citation>
    <scope>NUCLEOTIDE SEQUENCE</scope>
    <source>
        <strain evidence="11">CBHHK173m</strain>
    </source>
</reference>
<dbReference type="InterPro" id="IPR036249">
    <property type="entry name" value="Thioredoxin-like_sf"/>
</dbReference>
<evidence type="ECO:0000256" key="9">
    <source>
        <dbReference type="ARBA" id="ARBA00023136"/>
    </source>
</evidence>
<keyword evidence="6" id="KW-0999">Mitochondrion inner membrane</keyword>
<evidence type="ECO:0000256" key="5">
    <source>
        <dbReference type="ARBA" id="ARBA00022660"/>
    </source>
</evidence>
<dbReference type="InterPro" id="IPR016464">
    <property type="entry name" value="NADH_Ub_cplx-1_asu_su-2"/>
</dbReference>
<comment type="function">
    <text evidence="1">Accessory subunit of the mitochondrial membrane respiratory chain NADH dehydrogenase (Complex I), that is believed not to be involved in catalysis. Complex I functions in the transfer of electrons from NADH to the respiratory chain. The immediate electron acceptor for the enzyme is believed to be ubiquinone.</text>
</comment>
<name>A0AAD6XUE6_9AGAR</name>
<comment type="similarity">
    <text evidence="3">Belongs to the complex I NDUFA2 subunit family.</text>
</comment>
<dbReference type="InterPro" id="IPR007741">
    <property type="entry name" value="Ribosomal_mL43/mS25/NADH_DH"/>
</dbReference>
<proteinExistence type="inferred from homology"/>
<evidence type="ECO:0000256" key="6">
    <source>
        <dbReference type="ARBA" id="ARBA00022792"/>
    </source>
</evidence>
<dbReference type="PANTHER" id="PTHR12878:SF0">
    <property type="entry name" value="NADH DEHYDROGENASE [UBIQUINONE] 1 ALPHA SUBCOMPLEX SUBUNIT 2"/>
    <property type="match status" value="1"/>
</dbReference>
<organism evidence="11 12">
    <name type="scientific">Mycena belliarum</name>
    <dbReference type="NCBI Taxonomy" id="1033014"/>
    <lineage>
        <taxon>Eukaryota</taxon>
        <taxon>Fungi</taxon>
        <taxon>Dikarya</taxon>
        <taxon>Basidiomycota</taxon>
        <taxon>Agaricomycotina</taxon>
        <taxon>Agaricomycetes</taxon>
        <taxon>Agaricomycetidae</taxon>
        <taxon>Agaricales</taxon>
        <taxon>Marasmiineae</taxon>
        <taxon>Mycenaceae</taxon>
        <taxon>Mycena</taxon>
    </lineage>
</organism>
<dbReference type="PIRSF" id="PIRSF005822">
    <property type="entry name" value="NDUA2"/>
    <property type="match status" value="1"/>
</dbReference>
<evidence type="ECO:0000313" key="12">
    <source>
        <dbReference type="Proteomes" id="UP001222325"/>
    </source>
</evidence>
<gene>
    <name evidence="11" type="ORF">B0H15DRAFT_457376</name>
</gene>
<dbReference type="Pfam" id="PF05047">
    <property type="entry name" value="L51_S25_CI-B8"/>
    <property type="match status" value="1"/>
</dbReference>
<keyword evidence="7" id="KW-0249">Electron transport</keyword>
<keyword evidence="4" id="KW-0813">Transport</keyword>
<evidence type="ECO:0000256" key="2">
    <source>
        <dbReference type="ARBA" id="ARBA00004443"/>
    </source>
</evidence>
<evidence type="ECO:0000259" key="10">
    <source>
        <dbReference type="SMART" id="SM00916"/>
    </source>
</evidence>
<feature type="domain" description="Ribosomal protein/NADH dehydrogenase" evidence="10">
    <location>
        <begin position="21"/>
        <end position="94"/>
    </location>
</feature>
<accession>A0AAD6XUE6</accession>
<evidence type="ECO:0000256" key="8">
    <source>
        <dbReference type="ARBA" id="ARBA00023128"/>
    </source>
</evidence>
<dbReference type="EMBL" id="JARJCN010000005">
    <property type="protein sequence ID" value="KAJ7100653.1"/>
    <property type="molecule type" value="Genomic_DNA"/>
</dbReference>
<evidence type="ECO:0000256" key="4">
    <source>
        <dbReference type="ARBA" id="ARBA00022448"/>
    </source>
</evidence>
<dbReference type="PANTHER" id="PTHR12878">
    <property type="entry name" value="NADH-UBIQUINONE OXIDOREDUCTASE B8 SUBUNIT"/>
    <property type="match status" value="1"/>
</dbReference>
<dbReference type="GO" id="GO:0005743">
    <property type="term" value="C:mitochondrial inner membrane"/>
    <property type="evidence" value="ECO:0007669"/>
    <property type="project" value="UniProtKB-SubCell"/>
</dbReference>
<protein>
    <submittedName>
        <fullName evidence="11">Thioredoxin-like protein</fullName>
    </submittedName>
</protein>
<dbReference type="Gene3D" id="3.40.30.10">
    <property type="entry name" value="Glutaredoxin"/>
    <property type="match status" value="1"/>
</dbReference>